<evidence type="ECO:0000313" key="3">
    <source>
        <dbReference type="EMBL" id="JAN77501.1"/>
    </source>
</evidence>
<evidence type="ECO:0000256" key="1">
    <source>
        <dbReference type="SAM" id="MobiDB-lite"/>
    </source>
</evidence>
<feature type="region of interest" description="Disordered" evidence="1">
    <location>
        <begin position="44"/>
        <end position="82"/>
    </location>
</feature>
<proteinExistence type="predicted"/>
<dbReference type="EMBL" id="GDIP01206798">
    <property type="protein sequence ID" value="JAJ16604.1"/>
    <property type="molecule type" value="Transcribed_RNA"/>
</dbReference>
<reference evidence="2" key="1">
    <citation type="submission" date="2015-10" db="EMBL/GenBank/DDBJ databases">
        <title>Daphnia magna gene sets from two clonal populations assembled and annotated with EvidentialGene.</title>
        <authorList>
            <person name="Gilbert D."/>
            <person name="Podicheti R."/>
            <person name="Orsini L."/>
            <person name="Colbourne J."/>
            <person name="Pfrender M."/>
        </authorList>
    </citation>
    <scope>NUCLEOTIDE SEQUENCE</scope>
</reference>
<reference evidence="2" key="3">
    <citation type="submission" date="2015-10" db="EMBL/GenBank/DDBJ databases">
        <authorList>
            <person name="Gilbert D.G."/>
        </authorList>
    </citation>
    <scope>NUCLEOTIDE SEQUENCE</scope>
</reference>
<sequence length="82" mass="9334">MDACAFFPPFGTIQTMRISAIPVFSHGKIRFPFTTKDQKDKKMEYNSFRSLNTTGADTRSDKTEDQSTRQRASASPFFAMQL</sequence>
<organism evidence="2">
    <name type="scientific">Daphnia magna</name>
    <dbReference type="NCBI Taxonomy" id="35525"/>
    <lineage>
        <taxon>Eukaryota</taxon>
        <taxon>Metazoa</taxon>
        <taxon>Ecdysozoa</taxon>
        <taxon>Arthropoda</taxon>
        <taxon>Crustacea</taxon>
        <taxon>Branchiopoda</taxon>
        <taxon>Diplostraca</taxon>
        <taxon>Cladocera</taxon>
        <taxon>Anomopoda</taxon>
        <taxon>Daphniidae</taxon>
        <taxon>Daphnia</taxon>
    </lineage>
</organism>
<evidence type="ECO:0000313" key="2">
    <source>
        <dbReference type="EMBL" id="JAJ16604.1"/>
    </source>
</evidence>
<accession>A0A0P5AY11</accession>
<dbReference type="EMBL" id="GDIQ01017236">
    <property type="protein sequence ID" value="JAN77501.1"/>
    <property type="molecule type" value="Transcribed_RNA"/>
</dbReference>
<name>A0A0P5AY11_9CRUS</name>
<feature type="compositionally biased region" description="Polar residues" evidence="1">
    <location>
        <begin position="47"/>
        <end position="57"/>
    </location>
</feature>
<feature type="compositionally biased region" description="Basic and acidic residues" evidence="1">
    <location>
        <begin position="58"/>
        <end position="68"/>
    </location>
</feature>
<reference evidence="3" key="2">
    <citation type="submission" date="2015-10" db="EMBL/GenBank/DDBJ databases">
        <title>EvidentialGene: Evidence-directed Construction of Complete mRNA Transcriptomes without Genomes.</title>
        <authorList>
            <person name="Gilbert D.G."/>
        </authorList>
    </citation>
    <scope>NUCLEOTIDE SEQUENCE</scope>
</reference>
<dbReference type="AlphaFoldDB" id="A0A0P5AY11"/>
<protein>
    <submittedName>
        <fullName evidence="2">Uncharacterized protein</fullName>
    </submittedName>
</protein>